<proteinExistence type="predicted"/>
<feature type="compositionally biased region" description="Polar residues" evidence="1">
    <location>
        <begin position="118"/>
        <end position="128"/>
    </location>
</feature>
<dbReference type="Proteomes" id="UP000789901">
    <property type="component" value="Unassembled WGS sequence"/>
</dbReference>
<accession>A0ABN7VZM8</accession>
<evidence type="ECO:0000313" key="3">
    <source>
        <dbReference type="Proteomes" id="UP000789901"/>
    </source>
</evidence>
<dbReference type="EMBL" id="CAJVQB010025910">
    <property type="protein sequence ID" value="CAG8807455.1"/>
    <property type="molecule type" value="Genomic_DNA"/>
</dbReference>
<evidence type="ECO:0000256" key="1">
    <source>
        <dbReference type="SAM" id="MobiDB-lite"/>
    </source>
</evidence>
<feature type="compositionally biased region" description="Basic and acidic residues" evidence="1">
    <location>
        <begin position="27"/>
        <end position="45"/>
    </location>
</feature>
<sequence>MALKKAYTNTNALLYQNKANCETPGPGRDDKTDSKEKEKNDPSLITKEKEWLLALADDDNSDWNNNLPCEAKMWLGMETAELEGREASDPTKTNQDEYADLEPTEASTPEEEKEWWNDNANKNVTKEK</sequence>
<feature type="region of interest" description="Disordered" evidence="1">
    <location>
        <begin position="80"/>
        <end position="128"/>
    </location>
</feature>
<feature type="compositionally biased region" description="Acidic residues" evidence="1">
    <location>
        <begin position="97"/>
        <end position="113"/>
    </location>
</feature>
<reference evidence="2 3" key="1">
    <citation type="submission" date="2021-06" db="EMBL/GenBank/DDBJ databases">
        <authorList>
            <person name="Kallberg Y."/>
            <person name="Tangrot J."/>
            <person name="Rosling A."/>
        </authorList>
    </citation>
    <scope>NUCLEOTIDE SEQUENCE [LARGE SCALE GENOMIC DNA]</scope>
    <source>
        <strain evidence="2 3">120-4 pot B 10/14</strain>
    </source>
</reference>
<feature type="non-terminal residue" evidence="2">
    <location>
        <position position="128"/>
    </location>
</feature>
<feature type="compositionally biased region" description="Polar residues" evidence="1">
    <location>
        <begin position="7"/>
        <end position="20"/>
    </location>
</feature>
<evidence type="ECO:0000313" key="2">
    <source>
        <dbReference type="EMBL" id="CAG8807455.1"/>
    </source>
</evidence>
<organism evidence="2 3">
    <name type="scientific">Gigaspora margarita</name>
    <dbReference type="NCBI Taxonomy" id="4874"/>
    <lineage>
        <taxon>Eukaryota</taxon>
        <taxon>Fungi</taxon>
        <taxon>Fungi incertae sedis</taxon>
        <taxon>Mucoromycota</taxon>
        <taxon>Glomeromycotina</taxon>
        <taxon>Glomeromycetes</taxon>
        <taxon>Diversisporales</taxon>
        <taxon>Gigasporaceae</taxon>
        <taxon>Gigaspora</taxon>
    </lineage>
</organism>
<name>A0ABN7VZM8_GIGMA</name>
<keyword evidence="3" id="KW-1185">Reference proteome</keyword>
<feature type="region of interest" description="Disordered" evidence="1">
    <location>
        <begin position="1"/>
        <end position="45"/>
    </location>
</feature>
<protein>
    <submittedName>
        <fullName evidence="2">44367_t:CDS:1</fullName>
    </submittedName>
</protein>
<comment type="caution">
    <text evidence="2">The sequence shown here is derived from an EMBL/GenBank/DDBJ whole genome shotgun (WGS) entry which is preliminary data.</text>
</comment>
<gene>
    <name evidence="2" type="ORF">GMARGA_LOCUS24497</name>
</gene>